<dbReference type="KEGG" id="tpol:Mal48_47300"/>
<proteinExistence type="predicted"/>
<feature type="compositionally biased region" description="Polar residues" evidence="1">
    <location>
        <begin position="144"/>
        <end position="158"/>
    </location>
</feature>
<protein>
    <submittedName>
        <fullName evidence="2">Uncharacterized protein</fullName>
    </submittedName>
</protein>
<evidence type="ECO:0000256" key="1">
    <source>
        <dbReference type="SAM" id="MobiDB-lite"/>
    </source>
</evidence>
<dbReference type="Proteomes" id="UP000315724">
    <property type="component" value="Chromosome"/>
</dbReference>
<feature type="compositionally biased region" description="Low complexity" evidence="1">
    <location>
        <begin position="133"/>
        <end position="143"/>
    </location>
</feature>
<reference evidence="2 3" key="1">
    <citation type="submission" date="2019-02" db="EMBL/GenBank/DDBJ databases">
        <title>Deep-cultivation of Planctomycetes and their phenomic and genomic characterization uncovers novel biology.</title>
        <authorList>
            <person name="Wiegand S."/>
            <person name="Jogler M."/>
            <person name="Boedeker C."/>
            <person name="Pinto D."/>
            <person name="Vollmers J."/>
            <person name="Rivas-Marin E."/>
            <person name="Kohn T."/>
            <person name="Peeters S.H."/>
            <person name="Heuer A."/>
            <person name="Rast P."/>
            <person name="Oberbeckmann S."/>
            <person name="Bunk B."/>
            <person name="Jeske O."/>
            <person name="Meyerdierks A."/>
            <person name="Storesund J.E."/>
            <person name="Kallscheuer N."/>
            <person name="Luecker S."/>
            <person name="Lage O.M."/>
            <person name="Pohl T."/>
            <person name="Merkel B.J."/>
            <person name="Hornburger P."/>
            <person name="Mueller R.-W."/>
            <person name="Bruemmer F."/>
            <person name="Labrenz M."/>
            <person name="Spormann A.M."/>
            <person name="Op den Camp H."/>
            <person name="Overmann J."/>
            <person name="Amann R."/>
            <person name="Jetten M.S.M."/>
            <person name="Mascher T."/>
            <person name="Medema M.H."/>
            <person name="Devos D.P."/>
            <person name="Kaster A.-K."/>
            <person name="Ovreas L."/>
            <person name="Rohde M."/>
            <person name="Galperin M.Y."/>
            <person name="Jogler C."/>
        </authorList>
    </citation>
    <scope>NUCLEOTIDE SEQUENCE [LARGE SCALE GENOMIC DNA]</scope>
    <source>
        <strain evidence="2 3">Mal48</strain>
    </source>
</reference>
<feature type="compositionally biased region" description="Low complexity" evidence="1">
    <location>
        <begin position="74"/>
        <end position="83"/>
    </location>
</feature>
<dbReference type="AlphaFoldDB" id="A0A517QV00"/>
<gene>
    <name evidence="2" type="ORF">Mal48_47300</name>
</gene>
<feature type="region of interest" description="Disordered" evidence="1">
    <location>
        <begin position="223"/>
        <end position="254"/>
    </location>
</feature>
<organism evidence="2 3">
    <name type="scientific">Thalassoglobus polymorphus</name>
    <dbReference type="NCBI Taxonomy" id="2527994"/>
    <lineage>
        <taxon>Bacteria</taxon>
        <taxon>Pseudomonadati</taxon>
        <taxon>Planctomycetota</taxon>
        <taxon>Planctomycetia</taxon>
        <taxon>Planctomycetales</taxon>
        <taxon>Planctomycetaceae</taxon>
        <taxon>Thalassoglobus</taxon>
    </lineage>
</organism>
<feature type="region of interest" description="Disordered" evidence="1">
    <location>
        <begin position="74"/>
        <end position="196"/>
    </location>
</feature>
<keyword evidence="3" id="KW-1185">Reference proteome</keyword>
<sequence length="368" mass="38259">MSSVIKPTLPLSLALFSLCLITLNGCAYGPGPYSGGYGANPYGTSPYGSSYPGSYPGGYQQAPIQTLQPGQQYVPNGTVVPGGVYPGGSGTSTPTYQNNGGGLQPIPNPSGASNDAPPYSSTEINKPVPNPSSPNGSPFYNNSASRTFQPPIQASEIQPASMDEPIRGIDNGLRESNINSPAQPNSVYSPPTASAPIAPISPISPNSSPMDEAIDINSPAAPPMQAIPPANFGNDPFGSPAPAPSQNDSAPKAMPLPMLKNSSNIKSYKPISEATGPFAHDENFKWLRGVVSKDEPTGTWSVVYSDNPQQSDKFAGHLSLAASPYLKGLSDGDVVELKGEVDPVMKDPLGKPVYLVSHLHTITKAPAQ</sequence>
<name>A0A517QV00_9PLAN</name>
<evidence type="ECO:0000313" key="3">
    <source>
        <dbReference type="Proteomes" id="UP000315724"/>
    </source>
</evidence>
<accession>A0A517QV00</accession>
<dbReference type="EMBL" id="CP036267">
    <property type="protein sequence ID" value="QDT35453.1"/>
    <property type="molecule type" value="Genomic_DNA"/>
</dbReference>
<evidence type="ECO:0000313" key="2">
    <source>
        <dbReference type="EMBL" id="QDT35453.1"/>
    </source>
</evidence>
<feature type="compositionally biased region" description="Polar residues" evidence="1">
    <location>
        <begin position="174"/>
        <end position="188"/>
    </location>
</feature>